<dbReference type="OrthoDB" id="3219396at2759"/>
<evidence type="ECO:0008006" key="3">
    <source>
        <dbReference type="Google" id="ProtNLM"/>
    </source>
</evidence>
<accession>A0A367IJU8</accession>
<dbReference type="Proteomes" id="UP000253551">
    <property type="component" value="Unassembled WGS sequence"/>
</dbReference>
<proteinExistence type="predicted"/>
<evidence type="ECO:0000313" key="1">
    <source>
        <dbReference type="EMBL" id="RCH77954.1"/>
    </source>
</evidence>
<dbReference type="SUPFAM" id="SSF52047">
    <property type="entry name" value="RNI-like"/>
    <property type="match status" value="1"/>
</dbReference>
<sequence length="331" mass="38833">VCKQWYSVLHDPYLYQHIVFKDLEFKSLLISMRHILSTSPQVRSLAIEGCWSQFLRDTVVPLVGCELFAPIRHLQPHRRRLEYKAQQFSLHRDFSKLLEALLPRIESLTIAHCDLDFEMTTLFASLLCHGQSLVRFRYDNNGDAGIDSPQLLLGIIRATPNMRHFSGRHAGMTDQVLNHIWPQIESLTIADGREPISRQALYDLLSESEHLRWLELDDLSCLTNTDLAMIQHTTYPLKSLRVSKYITPPLSMPGFYDLLRLFPDLERLEYVTNFNTFHHQFEGVTLDLFENERKSVANLMEQYKKNYVERWYQPMTHEQYLMASVLRLEGY</sequence>
<evidence type="ECO:0000313" key="2">
    <source>
        <dbReference type="Proteomes" id="UP000253551"/>
    </source>
</evidence>
<dbReference type="Gene3D" id="3.80.10.10">
    <property type="entry name" value="Ribonuclease Inhibitor"/>
    <property type="match status" value="1"/>
</dbReference>
<name>A0A367IJU8_RHIST</name>
<organism evidence="1 2">
    <name type="scientific">Rhizopus stolonifer</name>
    <name type="common">Rhizopus nigricans</name>
    <dbReference type="NCBI Taxonomy" id="4846"/>
    <lineage>
        <taxon>Eukaryota</taxon>
        <taxon>Fungi</taxon>
        <taxon>Fungi incertae sedis</taxon>
        <taxon>Mucoromycota</taxon>
        <taxon>Mucoromycotina</taxon>
        <taxon>Mucoromycetes</taxon>
        <taxon>Mucorales</taxon>
        <taxon>Mucorineae</taxon>
        <taxon>Rhizopodaceae</taxon>
        <taxon>Rhizopus</taxon>
    </lineage>
</organism>
<reference evidence="1 2" key="1">
    <citation type="journal article" date="2018" name="G3 (Bethesda)">
        <title>Phylogenetic and Phylogenomic Definition of Rhizopus Species.</title>
        <authorList>
            <person name="Gryganskyi A.P."/>
            <person name="Golan J."/>
            <person name="Dolatabadi S."/>
            <person name="Mondo S."/>
            <person name="Robb S."/>
            <person name="Idnurm A."/>
            <person name="Muszewska A."/>
            <person name="Steczkiewicz K."/>
            <person name="Masonjones S."/>
            <person name="Liao H.L."/>
            <person name="Gajdeczka M.T."/>
            <person name="Anike F."/>
            <person name="Vuek A."/>
            <person name="Anishchenko I.M."/>
            <person name="Voigt K."/>
            <person name="de Hoog G.S."/>
            <person name="Smith M.E."/>
            <person name="Heitman J."/>
            <person name="Vilgalys R."/>
            <person name="Stajich J.E."/>
        </authorList>
    </citation>
    <scope>NUCLEOTIDE SEQUENCE [LARGE SCALE GENOMIC DNA]</scope>
    <source>
        <strain evidence="1 2">LSU 92-RS-03</strain>
    </source>
</reference>
<dbReference type="AlphaFoldDB" id="A0A367IJU8"/>
<keyword evidence="2" id="KW-1185">Reference proteome</keyword>
<feature type="non-terminal residue" evidence="1">
    <location>
        <position position="1"/>
    </location>
</feature>
<dbReference type="STRING" id="4846.A0A367IJU8"/>
<dbReference type="EMBL" id="PJQM01007596">
    <property type="protein sequence ID" value="RCH77954.1"/>
    <property type="molecule type" value="Genomic_DNA"/>
</dbReference>
<comment type="caution">
    <text evidence="1">The sequence shown here is derived from an EMBL/GenBank/DDBJ whole genome shotgun (WGS) entry which is preliminary data.</text>
</comment>
<protein>
    <recommendedName>
        <fullName evidence="3">F-box domain-containing protein</fullName>
    </recommendedName>
</protein>
<gene>
    <name evidence="1" type="ORF">CU098_003287</name>
</gene>
<dbReference type="InterPro" id="IPR032675">
    <property type="entry name" value="LRR_dom_sf"/>
</dbReference>